<dbReference type="Proteomes" id="UP000324646">
    <property type="component" value="Chromosome"/>
</dbReference>
<proteinExistence type="predicted"/>
<dbReference type="RefSeq" id="WP_148809608.1">
    <property type="nucleotide sequence ID" value="NZ_CP042243.1"/>
</dbReference>
<protein>
    <submittedName>
        <fullName evidence="1">Stage V sporulation protein AE</fullName>
    </submittedName>
</protein>
<sequence>MTKKRRVILVTDGDSVAQRAVQRAVTNIGGRCISRSGGNPTPMSGIEIVELIKSAKHDPVVVMVDDKGSSHTGAGELALYEIVNHPDIDVLGVIAVASNTPGVAGTKVDFSITCDGEIINNSVDKEGLPKKGKVLYGDTVDIIDKCNVPLVIGIGDIGKMEGKDDCEIGAPIITKAMEEILSRRGYFNGNKKETRRKSKNSR</sequence>
<organism evidence="1 2">
    <name type="scientific">Crassaminicella thermophila</name>
    <dbReference type="NCBI Taxonomy" id="2599308"/>
    <lineage>
        <taxon>Bacteria</taxon>
        <taxon>Bacillati</taxon>
        <taxon>Bacillota</taxon>
        <taxon>Clostridia</taxon>
        <taxon>Eubacteriales</taxon>
        <taxon>Clostridiaceae</taxon>
        <taxon>Crassaminicella</taxon>
    </lineage>
</organism>
<dbReference type="AlphaFoldDB" id="A0A5C0SD55"/>
<dbReference type="EMBL" id="CP042243">
    <property type="protein sequence ID" value="QEK12453.1"/>
    <property type="molecule type" value="Genomic_DNA"/>
</dbReference>
<dbReference type="OrthoDB" id="1679631at2"/>
<keyword evidence="2" id="KW-1185">Reference proteome</keyword>
<gene>
    <name evidence="1" type="ORF">FQB35_08720</name>
</gene>
<accession>A0A5C0SD55</accession>
<evidence type="ECO:0000313" key="2">
    <source>
        <dbReference type="Proteomes" id="UP000324646"/>
    </source>
</evidence>
<dbReference type="InterPro" id="IPR025914">
    <property type="entry name" value="SpoVAE"/>
</dbReference>
<evidence type="ECO:0000313" key="1">
    <source>
        <dbReference type="EMBL" id="QEK12453.1"/>
    </source>
</evidence>
<name>A0A5C0SD55_CRATE</name>
<reference evidence="1 2" key="1">
    <citation type="submission" date="2019-07" db="EMBL/GenBank/DDBJ databases">
        <title>Complete genome of Crassaminicella thermophila SY095.</title>
        <authorList>
            <person name="Li X."/>
        </authorList>
    </citation>
    <scope>NUCLEOTIDE SEQUENCE [LARGE SCALE GENOMIC DNA]</scope>
    <source>
        <strain evidence="1 2">SY095</strain>
    </source>
</reference>
<dbReference type="KEGG" id="crs:FQB35_08720"/>
<dbReference type="Pfam" id="PF14097">
    <property type="entry name" value="SpoVAE"/>
    <property type="match status" value="1"/>
</dbReference>